<evidence type="ECO:0000313" key="2">
    <source>
        <dbReference type="Proteomes" id="UP000182229"/>
    </source>
</evidence>
<dbReference type="AlphaFoldDB" id="A0A1L9B2V1"/>
<accession>A0A1L9B2V1</accession>
<dbReference type="Proteomes" id="UP000182229">
    <property type="component" value="Unassembled WGS sequence"/>
</dbReference>
<evidence type="ECO:0008006" key="3">
    <source>
        <dbReference type="Google" id="ProtNLM"/>
    </source>
</evidence>
<dbReference type="EMBL" id="MPIN01000010">
    <property type="protein sequence ID" value="OJH36584.1"/>
    <property type="molecule type" value="Genomic_DNA"/>
</dbReference>
<dbReference type="RefSeq" id="WP_071902469.1">
    <property type="nucleotide sequence ID" value="NZ_MPIN01000010.1"/>
</dbReference>
<proteinExistence type="predicted"/>
<reference evidence="2" key="1">
    <citation type="submission" date="2016-11" db="EMBL/GenBank/DDBJ databases">
        <authorList>
            <person name="Shukria A."/>
            <person name="Stevens D.C."/>
        </authorList>
    </citation>
    <scope>NUCLEOTIDE SEQUENCE [LARGE SCALE GENOMIC DNA]</scope>
    <source>
        <strain evidence="2">Cbfe23</strain>
    </source>
</reference>
<gene>
    <name evidence="1" type="ORF">BON30_33045</name>
</gene>
<evidence type="ECO:0000313" key="1">
    <source>
        <dbReference type="EMBL" id="OJH36584.1"/>
    </source>
</evidence>
<name>A0A1L9B2V1_9BACT</name>
<dbReference type="OrthoDB" id="5523920at2"/>
<dbReference type="PROSITE" id="PS51257">
    <property type="entry name" value="PROKAR_LIPOPROTEIN"/>
    <property type="match status" value="1"/>
</dbReference>
<comment type="caution">
    <text evidence="1">The sequence shown here is derived from an EMBL/GenBank/DDBJ whole genome shotgun (WGS) entry which is preliminary data.</text>
</comment>
<protein>
    <recommendedName>
        <fullName evidence="3">Lipoprotein</fullName>
    </recommendedName>
</protein>
<sequence length="129" mass="12911">MNNKWIVCLALALTGCGGSSLGGTWKGEAAGWSFTVVLDEATEQSGTSYLTGTVSSNKPACFTNGTAAATLVNGTTAQILSTGSGSTSGTTVLDITGELSGDTIVGHLEATSATAECDTARTAITLTRQ</sequence>
<dbReference type="STRING" id="83449.BON30_33045"/>
<reference evidence="1 2" key="2">
    <citation type="submission" date="2016-12" db="EMBL/GenBank/DDBJ databases">
        <title>Draft Genome Sequence of Cystobacter ferrugineus Strain Cbfe23.</title>
        <authorList>
            <person name="Akbar S."/>
            <person name="Dowd S.E."/>
            <person name="Stevens D.C."/>
        </authorList>
    </citation>
    <scope>NUCLEOTIDE SEQUENCE [LARGE SCALE GENOMIC DNA]</scope>
    <source>
        <strain evidence="1 2">Cbfe23</strain>
    </source>
</reference>
<keyword evidence="2" id="KW-1185">Reference proteome</keyword>
<organism evidence="1 2">
    <name type="scientific">Cystobacter ferrugineus</name>
    <dbReference type="NCBI Taxonomy" id="83449"/>
    <lineage>
        <taxon>Bacteria</taxon>
        <taxon>Pseudomonadati</taxon>
        <taxon>Myxococcota</taxon>
        <taxon>Myxococcia</taxon>
        <taxon>Myxococcales</taxon>
        <taxon>Cystobacterineae</taxon>
        <taxon>Archangiaceae</taxon>
        <taxon>Cystobacter</taxon>
    </lineage>
</organism>